<dbReference type="InterPro" id="IPR001296">
    <property type="entry name" value="Glyco_trans_1"/>
</dbReference>
<dbReference type="GO" id="GO:0009103">
    <property type="term" value="P:lipopolysaccharide biosynthetic process"/>
    <property type="evidence" value="ECO:0007669"/>
    <property type="project" value="TreeGrafter"/>
</dbReference>
<dbReference type="PANTHER" id="PTHR46401">
    <property type="entry name" value="GLYCOSYLTRANSFERASE WBBK-RELATED"/>
    <property type="match status" value="1"/>
</dbReference>
<evidence type="ECO:0000256" key="2">
    <source>
        <dbReference type="SAM" id="Phobius"/>
    </source>
</evidence>
<evidence type="ECO:0000256" key="1">
    <source>
        <dbReference type="ARBA" id="ARBA00022679"/>
    </source>
</evidence>
<reference evidence="5 6" key="1">
    <citation type="submission" date="2013-02" db="EMBL/GenBank/DDBJ databases">
        <title>The Genome Sequence of Acinetobacter beijerinckii ANC 3835.</title>
        <authorList>
            <consortium name="The Broad Institute Genome Sequencing Platform"/>
            <consortium name="The Broad Institute Genome Sequencing Center for Infectious Disease"/>
            <person name="Cerqueira G."/>
            <person name="Feldgarden M."/>
            <person name="Courvalin P."/>
            <person name="Perichon B."/>
            <person name="Grillot-Courvalin C."/>
            <person name="Clermont D."/>
            <person name="Rocha E."/>
            <person name="Yoon E.-J."/>
            <person name="Nemec A."/>
            <person name="Walker B."/>
            <person name="Young S.K."/>
            <person name="Zeng Q."/>
            <person name="Gargeya S."/>
            <person name="Fitzgerald M."/>
            <person name="Haas B."/>
            <person name="Abouelleil A."/>
            <person name="Alvarado L."/>
            <person name="Arachchi H.M."/>
            <person name="Berlin A.M."/>
            <person name="Chapman S.B."/>
            <person name="Dewar J."/>
            <person name="Goldberg J."/>
            <person name="Griggs A."/>
            <person name="Gujja S."/>
            <person name="Hansen M."/>
            <person name="Howarth C."/>
            <person name="Imamovic A."/>
            <person name="Larimer J."/>
            <person name="McCowan C."/>
            <person name="Murphy C."/>
            <person name="Neiman D."/>
            <person name="Pearson M."/>
            <person name="Priest M."/>
            <person name="Roberts A."/>
            <person name="Saif S."/>
            <person name="Shea T."/>
            <person name="Sisk P."/>
            <person name="Sykes S."/>
            <person name="Wortman J."/>
            <person name="Nusbaum C."/>
            <person name="Birren B."/>
        </authorList>
    </citation>
    <scope>NUCLEOTIDE SEQUENCE [LARGE SCALE GENOMIC DNA]</scope>
    <source>
        <strain evidence="5 6">ANC 3835</strain>
    </source>
</reference>
<dbReference type="SUPFAM" id="SSF53756">
    <property type="entry name" value="UDP-Glycosyltransferase/glycogen phosphorylase"/>
    <property type="match status" value="1"/>
</dbReference>
<feature type="transmembrane region" description="Helical" evidence="2">
    <location>
        <begin position="58"/>
        <end position="78"/>
    </location>
</feature>
<evidence type="ECO:0008006" key="7">
    <source>
        <dbReference type="Google" id="ProtNLM"/>
    </source>
</evidence>
<keyword evidence="1" id="KW-0808">Transferase</keyword>
<dbReference type="PATRIC" id="fig|1217649.3.peg.2560"/>
<dbReference type="Pfam" id="PF13439">
    <property type="entry name" value="Glyco_transf_4"/>
    <property type="match status" value="1"/>
</dbReference>
<dbReference type="PANTHER" id="PTHR46401:SF2">
    <property type="entry name" value="GLYCOSYLTRANSFERASE WBBK-RELATED"/>
    <property type="match status" value="1"/>
</dbReference>
<gene>
    <name evidence="5" type="ORF">F934_02634</name>
</gene>
<keyword evidence="2" id="KW-0812">Transmembrane</keyword>
<dbReference type="Proteomes" id="UP000018417">
    <property type="component" value="Unassembled WGS sequence"/>
</dbReference>
<dbReference type="AlphaFoldDB" id="N9DYR7"/>
<dbReference type="EMBL" id="APQK01000014">
    <property type="protein sequence ID" value="ENW03378.1"/>
    <property type="molecule type" value="Genomic_DNA"/>
</dbReference>
<dbReference type="CDD" id="cd03801">
    <property type="entry name" value="GT4_PimA-like"/>
    <property type="match status" value="1"/>
</dbReference>
<sequence length="367" mass="41746">MEVIMQKTTPVIYLANASSPHVRHWIEFLDEMHMPYHIYSIHQNTFFSDDKVTVKYNFLTRFGGGGAILAYFFLGLWLRFFIGKSILHAHNTSGYGLSALLSGKPYIVTTYGTEIFGADKRSSVYRLLIDKVLNKAKKITTTSQQMEQVLVSKFHVNSKNILTFGMGVSQHFSFSNDKRESIRAKLDIPMDAIVWIYNRRIMPLYNTIEVVQDFKKYSKDRPNAYLILMAGDHQASYTELVKNELENTSNIFLVEGFLDPKDMSAYLSASDISISVPNSDQLSSSILEAIACGCYPILANLPAYDEILDYVTCLSIDRNNLVRGFEQSGDLVLEQNSQLRSELLEQYKATPWSRKTVIALLNQVYAE</sequence>
<proteinExistence type="predicted"/>
<feature type="domain" description="Glycosyl transferase family 1" evidence="3">
    <location>
        <begin position="179"/>
        <end position="308"/>
    </location>
</feature>
<accession>N9DYR7</accession>
<name>N9DYR7_9GAMM</name>
<dbReference type="GO" id="GO:0016757">
    <property type="term" value="F:glycosyltransferase activity"/>
    <property type="evidence" value="ECO:0007669"/>
    <property type="project" value="InterPro"/>
</dbReference>
<dbReference type="InterPro" id="IPR028098">
    <property type="entry name" value="Glyco_trans_4-like_N"/>
</dbReference>
<protein>
    <recommendedName>
        <fullName evidence="7">Glycosyltransferase subfamily 4-like N-terminal domain-containing protein</fullName>
    </recommendedName>
</protein>
<dbReference type="OrthoDB" id="8482277at2"/>
<dbReference type="HOGENOM" id="CLU_753604_0_0_6"/>
<dbReference type="Gene3D" id="3.40.50.2000">
    <property type="entry name" value="Glycogen Phosphorylase B"/>
    <property type="match status" value="2"/>
</dbReference>
<feature type="domain" description="Glycosyltransferase subfamily 4-like N-terminal" evidence="4">
    <location>
        <begin position="21"/>
        <end position="163"/>
    </location>
</feature>
<keyword evidence="2" id="KW-0472">Membrane</keyword>
<comment type="caution">
    <text evidence="5">The sequence shown here is derived from an EMBL/GenBank/DDBJ whole genome shotgun (WGS) entry which is preliminary data.</text>
</comment>
<evidence type="ECO:0000259" key="4">
    <source>
        <dbReference type="Pfam" id="PF13439"/>
    </source>
</evidence>
<evidence type="ECO:0000313" key="5">
    <source>
        <dbReference type="EMBL" id="ENW03378.1"/>
    </source>
</evidence>
<keyword evidence="2" id="KW-1133">Transmembrane helix</keyword>
<evidence type="ECO:0000259" key="3">
    <source>
        <dbReference type="Pfam" id="PF00534"/>
    </source>
</evidence>
<dbReference type="Pfam" id="PF00534">
    <property type="entry name" value="Glycos_transf_1"/>
    <property type="match status" value="1"/>
</dbReference>
<organism evidence="5 6">
    <name type="scientific">Acinetobacter beijerinckii ANC 3835</name>
    <dbReference type="NCBI Taxonomy" id="1217649"/>
    <lineage>
        <taxon>Bacteria</taxon>
        <taxon>Pseudomonadati</taxon>
        <taxon>Pseudomonadota</taxon>
        <taxon>Gammaproteobacteria</taxon>
        <taxon>Moraxellales</taxon>
        <taxon>Moraxellaceae</taxon>
        <taxon>Acinetobacter</taxon>
    </lineage>
</organism>
<evidence type="ECO:0000313" key="6">
    <source>
        <dbReference type="Proteomes" id="UP000018417"/>
    </source>
</evidence>